<dbReference type="RefSeq" id="WP_019469968.1">
    <property type="nucleotide sequence ID" value="NZ_LAKJ01000002.1"/>
</dbReference>
<keyword evidence="1" id="KW-0378">Hydrolase</keyword>
<dbReference type="PANTHER" id="PTHR10000">
    <property type="entry name" value="PHOSPHOSERINE PHOSPHATASE"/>
    <property type="match status" value="1"/>
</dbReference>
<dbReference type="Pfam" id="PF08282">
    <property type="entry name" value="Hydrolase_3"/>
    <property type="match status" value="1"/>
</dbReference>
<dbReference type="NCBIfam" id="TIGR00099">
    <property type="entry name" value="Cof-subfamily"/>
    <property type="match status" value="1"/>
</dbReference>
<dbReference type="Gene3D" id="3.40.50.1000">
    <property type="entry name" value="HAD superfamily/HAD-like"/>
    <property type="match status" value="1"/>
</dbReference>
<reference evidence="1 2" key="1">
    <citation type="submission" date="2015-03" db="EMBL/GenBank/DDBJ databases">
        <title>Genome Assembly of Staphylococcus cohnii subsp. cohnii strain G22B2.</title>
        <authorList>
            <person name="Nair G."/>
            <person name="Kaur G."/>
            <person name="Khatri I."/>
            <person name="Singh N.K."/>
            <person name="Sathyabama S."/>
            <person name="Maurya S.K."/>
            <person name="Subramanian S."/>
            <person name="Agrewala J.N."/>
            <person name="Mayilraj S."/>
        </authorList>
    </citation>
    <scope>NUCLEOTIDE SEQUENCE [LARGE SCALE GENOMIC DNA]</scope>
    <source>
        <strain evidence="1 2">G22B2</strain>
    </source>
</reference>
<comment type="caution">
    <text evidence="1">The sequence shown here is derived from an EMBL/GenBank/DDBJ whole genome shotgun (WGS) entry which is preliminary data.</text>
</comment>
<proteinExistence type="predicted"/>
<accession>A0A0M2P574</accession>
<gene>
    <name evidence="1" type="ORF">UF66_1352</name>
</gene>
<dbReference type="CDD" id="cd07518">
    <property type="entry name" value="HAD_YbiV-Like"/>
    <property type="match status" value="1"/>
</dbReference>
<sequence>MIKAIAVDKDGTFFKSDNTFDEAYFNKIFESMMERDIKFIIASGNQYAQLRSFFSGKDHQITYIAENGAVTYQNNKLEAAEYFDQQLVFDVLNLIITHYHIEDIVLSGVKSAYVLEDVSNDFLSFLNKYYFNITKVSDFKNIEQDEFVKIALRIKDTLLLDEVMKGLKAQYGEEIKPVTSGNDSLDLILPKVNKGVAIKTLLDKWEIQPQELLAFGDANNDIEMLALTPYSYAMAECSPGVADVANYRAPSNDESGVLQVIERYLKQDNDTTN</sequence>
<evidence type="ECO:0000313" key="2">
    <source>
        <dbReference type="Proteomes" id="UP000034455"/>
    </source>
</evidence>
<dbReference type="NCBIfam" id="TIGR01484">
    <property type="entry name" value="HAD-SF-IIB"/>
    <property type="match status" value="1"/>
</dbReference>
<dbReference type="PATRIC" id="fig|74704.6.peg.1387"/>
<dbReference type="SUPFAM" id="SSF56784">
    <property type="entry name" value="HAD-like"/>
    <property type="match status" value="1"/>
</dbReference>
<dbReference type="SFLD" id="SFLDG01140">
    <property type="entry name" value="C2.B:_Phosphomannomutase_and_P"/>
    <property type="match status" value="1"/>
</dbReference>
<dbReference type="EMBL" id="LAKJ01000002">
    <property type="protein sequence ID" value="KKI65395.1"/>
    <property type="molecule type" value="Genomic_DNA"/>
</dbReference>
<dbReference type="InterPro" id="IPR023214">
    <property type="entry name" value="HAD_sf"/>
</dbReference>
<dbReference type="SFLD" id="SFLDS00003">
    <property type="entry name" value="Haloacid_Dehalogenase"/>
    <property type="match status" value="1"/>
</dbReference>
<dbReference type="GO" id="GO:0016791">
    <property type="term" value="F:phosphatase activity"/>
    <property type="evidence" value="ECO:0007669"/>
    <property type="project" value="UniProtKB-ARBA"/>
</dbReference>
<dbReference type="AlphaFoldDB" id="A0A0M2P574"/>
<dbReference type="InterPro" id="IPR036412">
    <property type="entry name" value="HAD-like_sf"/>
</dbReference>
<organism evidence="1 2">
    <name type="scientific">Staphylococcus cohnii subsp. cohnii</name>
    <dbReference type="NCBI Taxonomy" id="74704"/>
    <lineage>
        <taxon>Bacteria</taxon>
        <taxon>Bacillati</taxon>
        <taxon>Bacillota</taxon>
        <taxon>Bacilli</taxon>
        <taxon>Bacillales</taxon>
        <taxon>Staphylococcaceae</taxon>
        <taxon>Staphylococcus</taxon>
        <taxon>Staphylococcus cohnii species complex</taxon>
    </lineage>
</organism>
<name>A0A0M2P574_STACC</name>
<dbReference type="GO" id="GO:0005829">
    <property type="term" value="C:cytosol"/>
    <property type="evidence" value="ECO:0007669"/>
    <property type="project" value="TreeGrafter"/>
</dbReference>
<dbReference type="GO" id="GO:0000287">
    <property type="term" value="F:magnesium ion binding"/>
    <property type="evidence" value="ECO:0007669"/>
    <property type="project" value="TreeGrafter"/>
</dbReference>
<dbReference type="InterPro" id="IPR006379">
    <property type="entry name" value="HAD-SF_hydro_IIB"/>
</dbReference>
<dbReference type="Proteomes" id="UP000034455">
    <property type="component" value="Unassembled WGS sequence"/>
</dbReference>
<dbReference type="PANTHER" id="PTHR10000:SF53">
    <property type="entry name" value="5-AMINO-6-(5-PHOSPHO-D-RIBITYLAMINO)URACIL PHOSPHATASE YBJI-RELATED"/>
    <property type="match status" value="1"/>
</dbReference>
<dbReference type="InterPro" id="IPR000150">
    <property type="entry name" value="Cof"/>
</dbReference>
<dbReference type="Gene3D" id="3.30.1240.10">
    <property type="match status" value="1"/>
</dbReference>
<evidence type="ECO:0000313" key="1">
    <source>
        <dbReference type="EMBL" id="KKI65395.1"/>
    </source>
</evidence>
<protein>
    <submittedName>
        <fullName evidence="1">Cof-like hydrolase</fullName>
    </submittedName>
</protein>